<dbReference type="AlphaFoldDB" id="X1HSG5"/>
<comment type="caution">
    <text evidence="1">The sequence shown here is derived from an EMBL/GenBank/DDBJ whole genome shotgun (WGS) entry which is preliminary data.</text>
</comment>
<sequence length="87" mass="10772">MIYFRGKKYYSPLEASKKFRIALPTVYYWIRIDAFKNHILDLKKFGEEKEIDPKELRAEFYIEEKILKEKARFLNYQPVEIYSKERR</sequence>
<gene>
    <name evidence="1" type="ORF">S03H2_39291</name>
</gene>
<name>X1HSG5_9ZZZZ</name>
<accession>X1HSG5</accession>
<organism evidence="1">
    <name type="scientific">marine sediment metagenome</name>
    <dbReference type="NCBI Taxonomy" id="412755"/>
    <lineage>
        <taxon>unclassified sequences</taxon>
        <taxon>metagenomes</taxon>
        <taxon>ecological metagenomes</taxon>
    </lineage>
</organism>
<proteinExistence type="predicted"/>
<evidence type="ECO:0000313" key="1">
    <source>
        <dbReference type="EMBL" id="GAH48228.1"/>
    </source>
</evidence>
<protein>
    <submittedName>
        <fullName evidence="1">Uncharacterized protein</fullName>
    </submittedName>
</protein>
<dbReference type="EMBL" id="BARU01024278">
    <property type="protein sequence ID" value="GAH48228.1"/>
    <property type="molecule type" value="Genomic_DNA"/>
</dbReference>
<reference evidence="1" key="1">
    <citation type="journal article" date="2014" name="Front. Microbiol.">
        <title>High frequency of phylogenetically diverse reductive dehalogenase-homologous genes in deep subseafloor sedimentary metagenomes.</title>
        <authorList>
            <person name="Kawai M."/>
            <person name="Futagami T."/>
            <person name="Toyoda A."/>
            <person name="Takaki Y."/>
            <person name="Nishi S."/>
            <person name="Hori S."/>
            <person name="Arai W."/>
            <person name="Tsubouchi T."/>
            <person name="Morono Y."/>
            <person name="Uchiyama I."/>
            <person name="Ito T."/>
            <person name="Fujiyama A."/>
            <person name="Inagaki F."/>
            <person name="Takami H."/>
        </authorList>
    </citation>
    <scope>NUCLEOTIDE SEQUENCE</scope>
    <source>
        <strain evidence="1">Expedition CK06-06</strain>
    </source>
</reference>